<dbReference type="RefSeq" id="XP_009493924.1">
    <property type="nucleotide sequence ID" value="XM_009495649.1"/>
</dbReference>
<accession>A0A058ZEH1</accession>
<sequence>MSGATVPGQRVCLIVIDGWGITPETKGNAVYHGCTEVMDRLAADGQHVSLAAHGRAVGLPAGLMGNSEVGHLNIGAGRVVEQDIVRIDAALLEGESGPVEDIPIVRDLFNKAAAGGRLHFLGLVSDGGVHSHMAHLKSLMLAAQRTGIPESFVHFFADGRDTAPTSTLGYTEQMLQFLAENKYGSIATMTGRYYAMDRDTRWERTKIAYDMLVGGIGEASTDLLATIKARYDAGETDEFLKPIIHNTEGLIRDGDTILMFNYRSDRMRQLAQVFNPDNPTLPFESDFPRPKDLHIKTMTRYHALLDYDVLFPPKSMDNVLAQWLSKKGLSQYHVAETEKYAHVTFFFNGGLEKAYAGEERMMVPSPKVATYDLLPEMNAQGVAEEVAAGVRSGKHAFVMCNFAPPDMVGHTGNFDAAVKAISATDAAIGLISQACLEAGYVLMITADHGNAEQMIDSETGQPHTAHTCNRVPFIIHPKVADFLPEDEGMRLCDVAPTILRVMGLDQPSEMTGRSLLA</sequence>
<dbReference type="Gene3D" id="3.40.720.10">
    <property type="entry name" value="Alkaline Phosphatase, subunit A"/>
    <property type="match status" value="1"/>
</dbReference>
<evidence type="ECO:0000256" key="6">
    <source>
        <dbReference type="ARBA" id="ARBA00023152"/>
    </source>
</evidence>
<reference evidence="14" key="1">
    <citation type="submission" date="2013-04" db="EMBL/GenBank/DDBJ databases">
        <title>The Genome Sequence of Fonticula alba ATCC 38817.</title>
        <authorList>
            <consortium name="The Broad Institute Genomics Platform"/>
            <person name="Russ C."/>
            <person name="Cuomo C."/>
            <person name="Burger G."/>
            <person name="Gray M.W."/>
            <person name="Holland P.W.H."/>
            <person name="King N."/>
            <person name="Lang F.B.F."/>
            <person name="Roger A.J."/>
            <person name="Ruiz-Trillo I."/>
            <person name="Brown M."/>
            <person name="Walker B."/>
            <person name="Young S."/>
            <person name="Zeng Q."/>
            <person name="Gargeya S."/>
            <person name="Fitzgerald M."/>
            <person name="Haas B."/>
            <person name="Abouelleil A."/>
            <person name="Allen A.W."/>
            <person name="Alvarado L."/>
            <person name="Arachchi H.M."/>
            <person name="Berlin A.M."/>
            <person name="Chapman S.B."/>
            <person name="Gainer-Dewar J."/>
            <person name="Goldberg J."/>
            <person name="Griggs A."/>
            <person name="Gujja S."/>
            <person name="Hansen M."/>
            <person name="Howarth C."/>
            <person name="Imamovic A."/>
            <person name="Ireland A."/>
            <person name="Larimer J."/>
            <person name="McCowan C."/>
            <person name="Murphy C."/>
            <person name="Pearson M."/>
            <person name="Poon T.W."/>
            <person name="Priest M."/>
            <person name="Roberts A."/>
            <person name="Saif S."/>
            <person name="Shea T."/>
            <person name="Sisk P."/>
            <person name="Sykes S."/>
            <person name="Wortman J."/>
            <person name="Nusbaum C."/>
            <person name="Birren B."/>
        </authorList>
    </citation>
    <scope>NUCLEOTIDE SEQUENCE [LARGE SCALE GENOMIC DNA]</scope>
    <source>
        <strain evidence="14">ATCC 38817</strain>
    </source>
</reference>
<dbReference type="SUPFAM" id="SSF53649">
    <property type="entry name" value="Alkaline phosphatase-like"/>
    <property type="match status" value="1"/>
</dbReference>
<dbReference type="GO" id="GO:0004619">
    <property type="term" value="F:phosphoglycerate mutase activity"/>
    <property type="evidence" value="ECO:0007669"/>
    <property type="project" value="UniProtKB-EC"/>
</dbReference>
<dbReference type="GO" id="GO:0006096">
    <property type="term" value="P:glycolytic process"/>
    <property type="evidence" value="ECO:0007669"/>
    <property type="project" value="UniProtKB-UniPathway"/>
</dbReference>
<organism evidence="14">
    <name type="scientific">Fonticula alba</name>
    <name type="common">Slime mold</name>
    <dbReference type="NCBI Taxonomy" id="691883"/>
    <lineage>
        <taxon>Eukaryota</taxon>
        <taxon>Rotosphaerida</taxon>
        <taxon>Fonticulaceae</taxon>
        <taxon>Fonticula</taxon>
    </lineage>
</organism>
<dbReference type="FunFam" id="3.40.1450.10:FF:000002">
    <property type="entry name" value="2,3-bisphosphoglycerate-independent phosphoglycerate mutase"/>
    <property type="match status" value="1"/>
</dbReference>
<dbReference type="GO" id="GO:0006007">
    <property type="term" value="P:glucose catabolic process"/>
    <property type="evidence" value="ECO:0007669"/>
    <property type="project" value="InterPro"/>
</dbReference>
<dbReference type="GO" id="GO:0005737">
    <property type="term" value="C:cytoplasm"/>
    <property type="evidence" value="ECO:0007669"/>
    <property type="project" value="InterPro"/>
</dbReference>
<feature type="binding site" evidence="11">
    <location>
        <position position="447"/>
    </location>
    <ligand>
        <name>Mn(2+)</name>
        <dbReference type="ChEBI" id="CHEBI:29035"/>
        <label>2</label>
    </ligand>
</feature>
<dbReference type="Pfam" id="PF06415">
    <property type="entry name" value="iPGM_N"/>
    <property type="match status" value="1"/>
</dbReference>
<dbReference type="PANTHER" id="PTHR31637">
    <property type="entry name" value="2,3-BISPHOSPHOGLYCERATE-INDEPENDENT PHOSPHOGLYCERATE MUTASE"/>
    <property type="match status" value="1"/>
</dbReference>
<comment type="similarity">
    <text evidence="3">Belongs to the BPG-independent phosphoglycerate mutase family.</text>
</comment>
<gene>
    <name evidence="14" type="ORF">H696_01739</name>
</gene>
<feature type="binding site" evidence="10">
    <location>
        <position position="130"/>
    </location>
    <ligand>
        <name>substrate</name>
    </ligand>
</feature>
<dbReference type="Pfam" id="PF01676">
    <property type="entry name" value="Metalloenzyme"/>
    <property type="match status" value="1"/>
</dbReference>
<feature type="binding site" evidence="11">
    <location>
        <position position="406"/>
    </location>
    <ligand>
        <name>Mn(2+)</name>
        <dbReference type="ChEBI" id="CHEBI:29035"/>
        <label>1</label>
    </ligand>
</feature>
<dbReference type="Proteomes" id="UP000030693">
    <property type="component" value="Unassembled WGS sequence"/>
</dbReference>
<evidence type="ECO:0000313" key="15">
    <source>
        <dbReference type="Proteomes" id="UP000030693"/>
    </source>
</evidence>
<feature type="binding site" evidence="11">
    <location>
        <position position="67"/>
    </location>
    <ligand>
        <name>Mn(2+)</name>
        <dbReference type="ChEBI" id="CHEBI:29035"/>
        <label>2</label>
    </ligand>
</feature>
<feature type="binding site" evidence="11">
    <location>
        <position position="448"/>
    </location>
    <ligand>
        <name>Mn(2+)</name>
        <dbReference type="ChEBI" id="CHEBI:29035"/>
        <label>2</label>
    </ligand>
</feature>
<dbReference type="GO" id="GO:0030145">
    <property type="term" value="F:manganese ion binding"/>
    <property type="evidence" value="ECO:0007669"/>
    <property type="project" value="InterPro"/>
</dbReference>
<feature type="domain" description="Metalloenzyme" evidence="12">
    <location>
        <begin position="9"/>
        <end position="505"/>
    </location>
</feature>
<keyword evidence="15" id="KW-1185">Reference proteome</keyword>
<feature type="binding site" evidence="10">
    <location>
        <position position="192"/>
    </location>
    <ligand>
        <name>substrate</name>
    </ligand>
</feature>
<dbReference type="InterPro" id="IPR006124">
    <property type="entry name" value="Metalloenzyme"/>
</dbReference>
<feature type="domain" description="BPG-independent PGAM N-terminal" evidence="13">
    <location>
        <begin position="99"/>
        <end position="302"/>
    </location>
</feature>
<dbReference type="InterPro" id="IPR036646">
    <property type="entry name" value="PGAM_B_sf"/>
</dbReference>
<evidence type="ECO:0000256" key="1">
    <source>
        <dbReference type="ARBA" id="ARBA00001936"/>
    </source>
</evidence>
<dbReference type="Gene3D" id="3.40.1450.10">
    <property type="entry name" value="BPG-independent phosphoglycerate mutase, domain B"/>
    <property type="match status" value="1"/>
</dbReference>
<dbReference type="InterPro" id="IPR011258">
    <property type="entry name" value="BPG-indep_PGM_N"/>
</dbReference>
<evidence type="ECO:0000259" key="12">
    <source>
        <dbReference type="Pfam" id="PF01676"/>
    </source>
</evidence>
<name>A0A058ZEH1_FONAL</name>
<comment type="cofactor">
    <cofactor evidence="1">
        <name>Mn(2+)</name>
        <dbReference type="ChEBI" id="CHEBI:29035"/>
    </cofactor>
</comment>
<evidence type="ECO:0000256" key="5">
    <source>
        <dbReference type="ARBA" id="ARBA00022723"/>
    </source>
</evidence>
<dbReference type="AlphaFoldDB" id="A0A058ZEH1"/>
<evidence type="ECO:0000256" key="3">
    <source>
        <dbReference type="ARBA" id="ARBA00008819"/>
    </source>
</evidence>
<evidence type="ECO:0000256" key="11">
    <source>
        <dbReference type="PIRSR" id="PIRSR001492-3"/>
    </source>
</evidence>
<evidence type="ECO:0000256" key="7">
    <source>
        <dbReference type="ARBA" id="ARBA00023211"/>
    </source>
</evidence>
<keyword evidence="6" id="KW-0324">Glycolysis</keyword>
<dbReference type="EMBL" id="KB932202">
    <property type="protein sequence ID" value="KCV72346.1"/>
    <property type="molecule type" value="Genomic_DNA"/>
</dbReference>
<dbReference type="SUPFAM" id="SSF64158">
    <property type="entry name" value="2,3-Bisphosphoglycerate-independent phosphoglycerate mutase, substrate-binding domain"/>
    <property type="match status" value="1"/>
</dbReference>
<dbReference type="OrthoDB" id="1886626at2759"/>
<protein>
    <recommendedName>
        <fullName evidence="4">phosphoglycerate mutase (2,3-diphosphoglycerate-independent)</fullName>
        <ecNumber evidence="4">5.4.2.12</ecNumber>
    </recommendedName>
</protein>
<feature type="binding site" evidence="10">
    <location>
        <begin position="160"/>
        <end position="161"/>
    </location>
    <ligand>
        <name>substrate</name>
    </ligand>
</feature>
<feature type="binding site" evidence="10">
    <location>
        <position position="339"/>
    </location>
    <ligand>
        <name>substrate</name>
    </ligand>
</feature>
<feature type="binding site" evidence="11">
    <location>
        <position position="17"/>
    </location>
    <ligand>
        <name>Mn(2+)</name>
        <dbReference type="ChEBI" id="CHEBI:29035"/>
        <label>2</label>
    </ligand>
</feature>
<evidence type="ECO:0000256" key="10">
    <source>
        <dbReference type="PIRSR" id="PIRSR001492-2"/>
    </source>
</evidence>
<feature type="binding site" evidence="11">
    <location>
        <position position="466"/>
    </location>
    <ligand>
        <name>Mn(2+)</name>
        <dbReference type="ChEBI" id="CHEBI:29035"/>
        <label>1</label>
    </ligand>
</feature>
<dbReference type="OMA" id="NCIHNAP"/>
<dbReference type="UniPathway" id="UPA00109">
    <property type="reaction ID" value="UER00186"/>
</dbReference>
<dbReference type="InterPro" id="IPR017850">
    <property type="entry name" value="Alkaline_phosphatase_core_sf"/>
</dbReference>
<keyword evidence="7 11" id="KW-0464">Manganese</keyword>
<dbReference type="PIRSF" id="PIRSF001492">
    <property type="entry name" value="IPGAM"/>
    <property type="match status" value="1"/>
</dbReference>
<evidence type="ECO:0000256" key="8">
    <source>
        <dbReference type="ARBA" id="ARBA00023235"/>
    </source>
</evidence>
<evidence type="ECO:0000256" key="4">
    <source>
        <dbReference type="ARBA" id="ARBA00012026"/>
    </source>
</evidence>
<dbReference type="NCBIfam" id="TIGR01307">
    <property type="entry name" value="pgm_bpd_ind"/>
    <property type="match status" value="1"/>
</dbReference>
<dbReference type="CDD" id="cd16010">
    <property type="entry name" value="iPGM"/>
    <property type="match status" value="1"/>
</dbReference>
<dbReference type="PANTHER" id="PTHR31637:SF0">
    <property type="entry name" value="2,3-BISPHOSPHOGLYCERATE-INDEPENDENT PHOSPHOGLYCERATE MUTASE"/>
    <property type="match status" value="1"/>
</dbReference>
<keyword evidence="5 11" id="KW-0479">Metal-binding</keyword>
<feature type="active site" description="Phosphoserine intermediate" evidence="9">
    <location>
        <position position="67"/>
    </location>
</feature>
<dbReference type="HAMAP" id="MF_01038">
    <property type="entry name" value="GpmI"/>
    <property type="match status" value="1"/>
</dbReference>
<dbReference type="InterPro" id="IPR005995">
    <property type="entry name" value="Pgm_bpd_ind"/>
</dbReference>
<keyword evidence="8" id="KW-0413">Isomerase</keyword>
<comment type="pathway">
    <text evidence="2">Carbohydrate degradation; glycolysis; pyruvate from D-glyceraldehyde 3-phosphate: step 3/5.</text>
</comment>
<dbReference type="GeneID" id="20526464"/>
<feature type="binding site" evidence="10">
    <location>
        <position position="198"/>
    </location>
    <ligand>
        <name>substrate</name>
    </ligand>
</feature>
<dbReference type="eggNOG" id="KOG4513">
    <property type="taxonomic scope" value="Eukaryota"/>
</dbReference>
<dbReference type="STRING" id="691883.A0A058ZEH1"/>
<evidence type="ECO:0000256" key="2">
    <source>
        <dbReference type="ARBA" id="ARBA00004798"/>
    </source>
</evidence>
<proteinExistence type="inferred from homology"/>
<feature type="binding site" evidence="10">
    <location>
        <begin position="263"/>
        <end position="266"/>
    </location>
    <ligand>
        <name>substrate</name>
    </ligand>
</feature>
<evidence type="ECO:0000256" key="9">
    <source>
        <dbReference type="PIRSR" id="PIRSR001492-1"/>
    </source>
</evidence>
<feature type="binding site" evidence="11">
    <location>
        <position position="410"/>
    </location>
    <ligand>
        <name>Mn(2+)</name>
        <dbReference type="ChEBI" id="CHEBI:29035"/>
        <label>1</label>
    </ligand>
</feature>
<evidence type="ECO:0000313" key="14">
    <source>
        <dbReference type="EMBL" id="KCV72346.1"/>
    </source>
</evidence>
<dbReference type="EC" id="5.4.2.12" evidence="4"/>
<evidence type="ECO:0000259" key="13">
    <source>
        <dbReference type="Pfam" id="PF06415"/>
    </source>
</evidence>